<protein>
    <submittedName>
        <fullName evidence="3">Uncharacterized protein</fullName>
    </submittedName>
</protein>
<evidence type="ECO:0000313" key="4">
    <source>
        <dbReference type="Proteomes" id="UP000187283"/>
    </source>
</evidence>
<sequence>MKKISFLLLSLSGIASTLSEKLDVFDSISQNDVGSQISQNSINENKDPKLYHDSSYNSTPFEQYLDSLEAQNTSPEISCRGRRCFGRRCFGRRCFGRRCFGRRCFARRHYVAPIRHYVAPIRHYVAPRRHCVAPGIRYRHPRAIRSIPRIRHIATPARIKPKYPKFRRKRRSIERQRQDFDTSYVNDALPSFQVDPIGELVRRNYNVPVIRRVPRPSRRIRLYSIRRFAKIEDEISRIPINLSLKCLLNTINNTSKFRKCFTNYCNSINACKDACYGKRDKLKCKAYRNALMDNASRNPNYQLLCGISASQMKEFNKFRNAKPGTNRCGNILTPGEVKYISSKIVELARIGGAEYANNFMVNHDRYIKYLFALKTKGHIIAPKFANLIHKAMILRAKNRITASNSLIKNMGKPKFIALARYITKLSKFINCPSCTSSGRNRNVALPNLSGLSLNSIKSRPGKQVIKTSTKNNVIRLMIIRTLKKVKAENRKLLLQIINTIIRRARRMRKRRNTKNKDLLNKLNDEIKKDTSAIKQLFDTLSKSVEPSLYDTIKKDVRDIQNAILKQTGRPRRITVRKLEKPIQNLVKLIIKSVPIQVKRDVINVIRLKIQRVKILSLLKRLNTKVPIKIRMTLLKRVLALIKQEKQIISIIRRRLRKKQFAALKKKTDLLERSLKLSRLLRPRIPASIKQYVTNKIDKVILRKIKIVPYKVRYLVRNIINMNIMLDKLKKAPKTAANIQFIKELEEKIRKAKSRQNGLLKDKIDPAKLNAIKETIKKVGTDKYIKSKVGSEGINVKKVEDDLIKKVGAKLPEEAKINVRRLVLARLQRILWAKDLKKTYSDTPIGVRLNKARSIANNLKNEREIMRILKRTVGAAELKVIVEQLEYMIKRMRRRRVRAKPVGPAAKVELKNDINKLVSKVPSAVQAEVKKIIDSKIQKASVDAGIKKVENANPILNERKLITKLDKLSDKQATPIQNLQDKISPKQLRDVKKALDNIKNIVVNRNLANPNKLKVLPSELNRKINESLHNIKNIAPEISKKVVKKLINNKAKLDRLKKLVEKLKNADPKAIIDKINNKLNKARNNQRNALDNLRGKVGDKKADKIENRIKQIAKLANRLPKQKKQSGRKKAKKIIKNMIKKIIKALPKDSRADAKKAIKTGIKMKLLEKKLKKLAKLDTKKLADKVQKKIDRAADKNSKNIDAINKGVDPKVASNLAARIKKLAEMLAKRHRVRKLARSGKLNDKIKRLMKKLMRGAPKSIRKDIINAIKALVTKYNNQRRIKFVSKFNPSKLADKLNKGLARVTSKQTPILDSLKKGVDANLLNNLLNQVKQVVDDVIAKRAALKSNPNLTKKELNAPIFKKITDILAQVPENMKPDMRKFIKLEIAKGKINAKLDRLQKFDAAKSTAKINDKIAKAEDKYNKAIDNIKKAVDPSKFADIVARIERIARLLSKRSAARAAARRMKKRYPKRRVSRMIKNML</sequence>
<dbReference type="Proteomes" id="UP000187283">
    <property type="component" value="Unassembled WGS sequence"/>
</dbReference>
<evidence type="ECO:0000256" key="2">
    <source>
        <dbReference type="SAM" id="SignalP"/>
    </source>
</evidence>
<reference evidence="3 4" key="1">
    <citation type="submission" date="2017-01" db="EMBL/GenBank/DDBJ databases">
        <authorList>
            <person name="Mah S.A."/>
            <person name="Swanson W.J."/>
            <person name="Moy G.W."/>
            <person name="Vacquier V.D."/>
        </authorList>
    </citation>
    <scope>NUCLEOTIDE SEQUENCE [LARGE SCALE GENOMIC DNA]</scope>
    <source>
        <strain evidence="3 4">GSMNP</strain>
    </source>
</reference>
<name>A0A1R1YGV8_9FUNG</name>
<feature type="chain" id="PRO_5012255322" evidence="2">
    <location>
        <begin position="20"/>
        <end position="1481"/>
    </location>
</feature>
<keyword evidence="4" id="KW-1185">Reference proteome</keyword>
<keyword evidence="1" id="KW-0175">Coiled coil</keyword>
<dbReference type="OrthoDB" id="5652922at2759"/>
<organism evidence="3 4">
    <name type="scientific">Smittium culicis</name>
    <dbReference type="NCBI Taxonomy" id="133412"/>
    <lineage>
        <taxon>Eukaryota</taxon>
        <taxon>Fungi</taxon>
        <taxon>Fungi incertae sedis</taxon>
        <taxon>Zoopagomycota</taxon>
        <taxon>Kickxellomycotina</taxon>
        <taxon>Harpellomycetes</taxon>
        <taxon>Harpellales</taxon>
        <taxon>Legeriomycetaceae</taxon>
        <taxon>Smittium</taxon>
    </lineage>
</organism>
<accession>A0A1R1YGV8</accession>
<feature type="signal peptide" evidence="2">
    <location>
        <begin position="1"/>
        <end position="19"/>
    </location>
</feature>
<comment type="caution">
    <text evidence="3">The sequence shown here is derived from an EMBL/GenBank/DDBJ whole genome shotgun (WGS) entry which is preliminary data.</text>
</comment>
<dbReference type="EMBL" id="LSSN01000062">
    <property type="protein sequence ID" value="OMJ26147.1"/>
    <property type="molecule type" value="Genomic_DNA"/>
</dbReference>
<evidence type="ECO:0000256" key="1">
    <source>
        <dbReference type="SAM" id="Coils"/>
    </source>
</evidence>
<keyword evidence="2" id="KW-0732">Signal</keyword>
<feature type="non-terminal residue" evidence="3">
    <location>
        <position position="1481"/>
    </location>
</feature>
<evidence type="ECO:0000313" key="3">
    <source>
        <dbReference type="EMBL" id="OMJ26147.1"/>
    </source>
</evidence>
<gene>
    <name evidence="3" type="ORF">AYI70_g396</name>
</gene>
<feature type="coiled-coil region" evidence="1">
    <location>
        <begin position="1045"/>
        <end position="1095"/>
    </location>
</feature>
<proteinExistence type="predicted"/>